<keyword evidence="3 7" id="KW-0547">Nucleotide-binding</keyword>
<evidence type="ECO:0000313" key="13">
    <source>
        <dbReference type="Proteomes" id="UP000236161"/>
    </source>
</evidence>
<dbReference type="GO" id="GO:0007018">
    <property type="term" value="P:microtubule-based movement"/>
    <property type="evidence" value="ECO:0007669"/>
    <property type="project" value="InterPro"/>
</dbReference>
<dbReference type="PANTHER" id="PTHR47972">
    <property type="entry name" value="KINESIN-LIKE PROTEIN KLP-3"/>
    <property type="match status" value="1"/>
</dbReference>
<dbReference type="PANTHER" id="PTHR47972:SF2">
    <property type="entry name" value="KINESIN-LIKE PROTEIN KIN-14S"/>
    <property type="match status" value="1"/>
</dbReference>
<dbReference type="InterPro" id="IPR001752">
    <property type="entry name" value="Kinesin_motor_dom"/>
</dbReference>
<evidence type="ECO:0000256" key="4">
    <source>
        <dbReference type="ARBA" id="ARBA00022840"/>
    </source>
</evidence>
<dbReference type="EMBL" id="KZ451899">
    <property type="protein sequence ID" value="PKA65013.1"/>
    <property type="molecule type" value="Genomic_DNA"/>
</dbReference>
<sequence length="850" mass="95914">MEVETTKILERRNLGDQTLEIEMDDTVLHPVQVGLVTNPDDLCMLLRKETMQEDLESKPNFSEGNGDKEAIKQESEDDDFIPSPALRGPSMLSFFGADLFLVIQKIGTKYNNLLKKYHVKNSEAEVMQEKCLKECQPRFEALQKKLNEYQSQMSELEMLREKCEVLSNKCNKVCEPKYESLKKILVEESSERKRIYNELIELRGNIRVFCRCRPLSSEEISKGCTSVLEFDPSRDTELQIICADSLRKQFKFDHVFSPLDNQEAVFAETLPLVKSVMDGFNACIFAYGQTGTGKTFTMEGTPEYRGVNYRALEELFSISNKRSSMKYEFSVSMLEVYNEKIRDLLADSLDPLSKKLEIKQSAVGTQEIPGLAEVAVRSIDEVWEILKTGARSRSVGSTNANELSSRSHSLVRVTIKGDNLVIKQKSKSHLWLVDLAGSERVGKIEAEGERLKESQFINKSLSALGDVISALSSKNSYIPYRNSKLTHLLQSSLGGDCKTLMFAQISPSSADLGETLCTLNFASRVRGVEQGPAKKQSDPAEGFKLKQMAEKLRHEEKEVSKLNENLQLMHLKFASRDNAFRMLQEKVRESEQACKIYQLKIKELENQLAEERKTKAQIEASRSVKPPLAPPAKQKRPPLSSITNRLPPTSRYITAKPAPVKKENDDPMIKDLSSAKKHFWKARRVSLSPLVRNVSSQTSRRRPSLATEIETLLPLPEKLQLNNAGGASQLPLLRAPRRSSVATFNPLPRTPEAQIKFGSSSLKYSSPSQSQNRWKLNNFFSSSMGNSAQPQNKLCFSIQKRLLVASPAQARPSFLLEPRITNENLRGKEIIGRFGTAQRVLCSNRRRSIL</sequence>
<keyword evidence="13" id="KW-1185">Reference proteome</keyword>
<dbReference type="GO" id="GO:0005874">
    <property type="term" value="C:microtubule"/>
    <property type="evidence" value="ECO:0007669"/>
    <property type="project" value="UniProtKB-KW"/>
</dbReference>
<dbReference type="PRINTS" id="PR00380">
    <property type="entry name" value="KINESINHEAVY"/>
</dbReference>
<evidence type="ECO:0000256" key="5">
    <source>
        <dbReference type="ARBA" id="ARBA00023054"/>
    </source>
</evidence>
<dbReference type="InterPro" id="IPR019821">
    <property type="entry name" value="Kinesin_motor_CS"/>
</dbReference>
<evidence type="ECO:0000256" key="9">
    <source>
        <dbReference type="SAM" id="Coils"/>
    </source>
</evidence>
<keyword evidence="4 7" id="KW-0067">ATP-binding</keyword>
<dbReference type="SMART" id="SM00129">
    <property type="entry name" value="KISc"/>
    <property type="match status" value="1"/>
</dbReference>
<dbReference type="InterPro" id="IPR036961">
    <property type="entry name" value="Kinesin_motor_dom_sf"/>
</dbReference>
<accession>A0A2I0BB41</accession>
<dbReference type="GO" id="GO:0003777">
    <property type="term" value="F:microtubule motor activity"/>
    <property type="evidence" value="ECO:0007669"/>
    <property type="project" value="InterPro"/>
</dbReference>
<dbReference type="Gene3D" id="3.40.850.10">
    <property type="entry name" value="Kinesin motor domain"/>
    <property type="match status" value="1"/>
</dbReference>
<dbReference type="OrthoDB" id="3176171at2759"/>
<evidence type="ECO:0000256" key="2">
    <source>
        <dbReference type="ARBA" id="ARBA00022701"/>
    </source>
</evidence>
<evidence type="ECO:0000256" key="7">
    <source>
        <dbReference type="PROSITE-ProRule" id="PRU00283"/>
    </source>
</evidence>
<organism evidence="12 13">
    <name type="scientific">Apostasia shenzhenica</name>
    <dbReference type="NCBI Taxonomy" id="1088818"/>
    <lineage>
        <taxon>Eukaryota</taxon>
        <taxon>Viridiplantae</taxon>
        <taxon>Streptophyta</taxon>
        <taxon>Embryophyta</taxon>
        <taxon>Tracheophyta</taxon>
        <taxon>Spermatophyta</taxon>
        <taxon>Magnoliopsida</taxon>
        <taxon>Liliopsida</taxon>
        <taxon>Asparagales</taxon>
        <taxon>Orchidaceae</taxon>
        <taxon>Apostasioideae</taxon>
        <taxon>Apostasia</taxon>
    </lineage>
</organism>
<evidence type="ECO:0000256" key="10">
    <source>
        <dbReference type="SAM" id="MobiDB-lite"/>
    </source>
</evidence>
<dbReference type="GO" id="GO:0005524">
    <property type="term" value="F:ATP binding"/>
    <property type="evidence" value="ECO:0007669"/>
    <property type="project" value="UniProtKB-UniRule"/>
</dbReference>
<comment type="similarity">
    <text evidence="1">Belongs to the TRAFAC class myosin-kinesin ATPase superfamily. Kinesin family. KIN-14 subfamily.</text>
</comment>
<evidence type="ECO:0000259" key="11">
    <source>
        <dbReference type="PROSITE" id="PS50067"/>
    </source>
</evidence>
<dbReference type="PROSITE" id="PS50067">
    <property type="entry name" value="KINESIN_MOTOR_2"/>
    <property type="match status" value="1"/>
</dbReference>
<dbReference type="InterPro" id="IPR027417">
    <property type="entry name" value="P-loop_NTPase"/>
</dbReference>
<dbReference type="SUPFAM" id="SSF52540">
    <property type="entry name" value="P-loop containing nucleoside triphosphate hydrolases"/>
    <property type="match status" value="1"/>
</dbReference>
<evidence type="ECO:0000256" key="3">
    <source>
        <dbReference type="ARBA" id="ARBA00022741"/>
    </source>
</evidence>
<dbReference type="FunFam" id="3.40.850.10:FF:000061">
    <property type="entry name" value="Kinesin-like protein"/>
    <property type="match status" value="1"/>
</dbReference>
<dbReference type="STRING" id="1088818.A0A2I0BB41"/>
<feature type="domain" description="Kinesin motor" evidence="11">
    <location>
        <begin position="205"/>
        <end position="528"/>
    </location>
</feature>
<gene>
    <name evidence="12" type="primary">ATK4</name>
    <name evidence="12" type="ORF">AXF42_Ash011615</name>
</gene>
<dbReference type="PROSITE" id="PS00411">
    <property type="entry name" value="KINESIN_MOTOR_1"/>
    <property type="match status" value="1"/>
</dbReference>
<proteinExistence type="inferred from homology"/>
<dbReference type="GO" id="GO:0008017">
    <property type="term" value="F:microtubule binding"/>
    <property type="evidence" value="ECO:0007669"/>
    <property type="project" value="InterPro"/>
</dbReference>
<dbReference type="Pfam" id="PF00225">
    <property type="entry name" value="Kinesin"/>
    <property type="match status" value="1"/>
</dbReference>
<evidence type="ECO:0000256" key="8">
    <source>
        <dbReference type="RuleBase" id="RU000394"/>
    </source>
</evidence>
<feature type="binding site" evidence="7">
    <location>
        <begin position="288"/>
        <end position="295"/>
    </location>
    <ligand>
        <name>ATP</name>
        <dbReference type="ChEBI" id="CHEBI:30616"/>
    </ligand>
</feature>
<evidence type="ECO:0000256" key="6">
    <source>
        <dbReference type="ARBA" id="ARBA00023175"/>
    </source>
</evidence>
<evidence type="ECO:0000256" key="1">
    <source>
        <dbReference type="ARBA" id="ARBA00010899"/>
    </source>
</evidence>
<dbReference type="CDD" id="cd01366">
    <property type="entry name" value="KISc_C_terminal"/>
    <property type="match status" value="1"/>
</dbReference>
<name>A0A2I0BB41_9ASPA</name>
<keyword evidence="2 8" id="KW-0493">Microtubule</keyword>
<protein>
    <recommendedName>
        <fullName evidence="8">Kinesin-like protein</fullName>
    </recommendedName>
</protein>
<dbReference type="InterPro" id="IPR027640">
    <property type="entry name" value="Kinesin-like_fam"/>
</dbReference>
<evidence type="ECO:0000313" key="12">
    <source>
        <dbReference type="EMBL" id="PKA65013.1"/>
    </source>
</evidence>
<reference evidence="12 13" key="1">
    <citation type="journal article" date="2017" name="Nature">
        <title>The Apostasia genome and the evolution of orchids.</title>
        <authorList>
            <person name="Zhang G.Q."/>
            <person name="Liu K.W."/>
            <person name="Li Z."/>
            <person name="Lohaus R."/>
            <person name="Hsiao Y.Y."/>
            <person name="Niu S.C."/>
            <person name="Wang J.Y."/>
            <person name="Lin Y.C."/>
            <person name="Xu Q."/>
            <person name="Chen L.J."/>
            <person name="Yoshida K."/>
            <person name="Fujiwara S."/>
            <person name="Wang Z.W."/>
            <person name="Zhang Y.Q."/>
            <person name="Mitsuda N."/>
            <person name="Wang M."/>
            <person name="Liu G.H."/>
            <person name="Pecoraro L."/>
            <person name="Huang H.X."/>
            <person name="Xiao X.J."/>
            <person name="Lin M."/>
            <person name="Wu X.Y."/>
            <person name="Wu W.L."/>
            <person name="Chen Y.Y."/>
            <person name="Chang S.B."/>
            <person name="Sakamoto S."/>
            <person name="Ohme-Takagi M."/>
            <person name="Yagi M."/>
            <person name="Zeng S.J."/>
            <person name="Shen C.Y."/>
            <person name="Yeh C.M."/>
            <person name="Luo Y.B."/>
            <person name="Tsai W.C."/>
            <person name="Van de Peer Y."/>
            <person name="Liu Z.J."/>
        </authorList>
    </citation>
    <scope>NUCLEOTIDE SEQUENCE [LARGE SCALE GENOMIC DNA]</scope>
    <source>
        <strain evidence="13">cv. Shenzhen</strain>
        <tissue evidence="12">Stem</tissue>
    </source>
</reference>
<feature type="region of interest" description="Disordered" evidence="10">
    <location>
        <begin position="616"/>
        <end position="652"/>
    </location>
</feature>
<dbReference type="AlphaFoldDB" id="A0A2I0BB41"/>
<keyword evidence="5 9" id="KW-0175">Coiled coil</keyword>
<keyword evidence="6 7" id="KW-0505">Motor protein</keyword>
<dbReference type="Proteomes" id="UP000236161">
    <property type="component" value="Unassembled WGS sequence"/>
</dbReference>
<feature type="coiled-coil region" evidence="9">
    <location>
        <begin position="139"/>
        <end position="169"/>
    </location>
</feature>